<dbReference type="PANTHER" id="PTHR12400:SF21">
    <property type="entry name" value="KINASE"/>
    <property type="match status" value="1"/>
</dbReference>
<comment type="caution">
    <text evidence="6">The sequence shown here is derived from an EMBL/GenBank/DDBJ whole genome shotgun (WGS) entry which is preliminary data.</text>
</comment>
<gene>
    <name evidence="6" type="primary">IP6K1</name>
    <name evidence="6" type="ORF">Anas_01886</name>
</gene>
<protein>
    <recommendedName>
        <fullName evidence="4">Kinase</fullName>
        <ecNumber evidence="4">2.7.-.-</ecNumber>
    </recommendedName>
</protein>
<comment type="similarity">
    <text evidence="1 4">Belongs to the inositol phosphokinase (IPK) family.</text>
</comment>
<keyword evidence="2 4" id="KW-0808">Transferase</keyword>
<evidence type="ECO:0000256" key="4">
    <source>
        <dbReference type="RuleBase" id="RU363090"/>
    </source>
</evidence>
<dbReference type="InterPro" id="IPR005522">
    <property type="entry name" value="IPK"/>
</dbReference>
<dbReference type="EMBL" id="SEYY01001038">
    <property type="protein sequence ID" value="KAB7506000.1"/>
    <property type="molecule type" value="Genomic_DNA"/>
</dbReference>
<feature type="region of interest" description="Disordered" evidence="5">
    <location>
        <begin position="94"/>
        <end position="147"/>
    </location>
</feature>
<proteinExistence type="inferred from homology"/>
<feature type="compositionally biased region" description="Basic residues" evidence="5">
    <location>
        <begin position="389"/>
        <end position="401"/>
    </location>
</feature>
<dbReference type="EC" id="2.7.-.-" evidence="4"/>
<accession>A0A5N5TJF4</accession>
<dbReference type="Pfam" id="PF03770">
    <property type="entry name" value="IPK"/>
    <property type="match status" value="1"/>
</dbReference>
<dbReference type="Gene3D" id="3.30.470.160">
    <property type="entry name" value="Inositol polyphosphate kinase"/>
    <property type="match status" value="1"/>
</dbReference>
<keyword evidence="7" id="KW-1185">Reference proteome</keyword>
<dbReference type="GO" id="GO:0005634">
    <property type="term" value="C:nucleus"/>
    <property type="evidence" value="ECO:0007669"/>
    <property type="project" value="TreeGrafter"/>
</dbReference>
<evidence type="ECO:0000313" key="7">
    <source>
        <dbReference type="Proteomes" id="UP000326759"/>
    </source>
</evidence>
<evidence type="ECO:0000256" key="5">
    <source>
        <dbReference type="SAM" id="MobiDB-lite"/>
    </source>
</evidence>
<dbReference type="GO" id="GO:0032958">
    <property type="term" value="P:inositol phosphate biosynthetic process"/>
    <property type="evidence" value="ECO:0007669"/>
    <property type="project" value="InterPro"/>
</dbReference>
<dbReference type="AlphaFoldDB" id="A0A5N5TJF4"/>
<dbReference type="Proteomes" id="UP000326759">
    <property type="component" value="Unassembled WGS sequence"/>
</dbReference>
<evidence type="ECO:0000256" key="2">
    <source>
        <dbReference type="ARBA" id="ARBA00022679"/>
    </source>
</evidence>
<reference evidence="6 7" key="1">
    <citation type="journal article" date="2019" name="PLoS Biol.">
        <title>Sex chromosomes control vertical transmission of feminizing Wolbachia symbionts in an isopod.</title>
        <authorList>
            <person name="Becking T."/>
            <person name="Chebbi M.A."/>
            <person name="Giraud I."/>
            <person name="Moumen B."/>
            <person name="Laverre T."/>
            <person name="Caubet Y."/>
            <person name="Peccoud J."/>
            <person name="Gilbert C."/>
            <person name="Cordaux R."/>
        </authorList>
    </citation>
    <scope>NUCLEOTIDE SEQUENCE [LARGE SCALE GENOMIC DNA]</scope>
    <source>
        <strain evidence="6">ANa2</strain>
        <tissue evidence="6">Whole body excluding digestive tract and cuticle</tissue>
    </source>
</reference>
<feature type="compositionally biased region" description="Low complexity" evidence="5">
    <location>
        <begin position="367"/>
        <end position="379"/>
    </location>
</feature>
<dbReference type="GO" id="GO:0046854">
    <property type="term" value="P:phosphatidylinositol phosphate biosynthetic process"/>
    <property type="evidence" value="ECO:0007669"/>
    <property type="project" value="TreeGrafter"/>
</dbReference>
<feature type="compositionally biased region" description="Low complexity" evidence="5">
    <location>
        <begin position="110"/>
        <end position="124"/>
    </location>
</feature>
<dbReference type="InterPro" id="IPR038286">
    <property type="entry name" value="IPK_sf"/>
</dbReference>
<evidence type="ECO:0000313" key="6">
    <source>
        <dbReference type="EMBL" id="KAB7506000.1"/>
    </source>
</evidence>
<dbReference type="GO" id="GO:0005737">
    <property type="term" value="C:cytoplasm"/>
    <property type="evidence" value="ECO:0007669"/>
    <property type="project" value="TreeGrafter"/>
</dbReference>
<feature type="region of interest" description="Disordered" evidence="5">
    <location>
        <begin position="367"/>
        <end position="404"/>
    </location>
</feature>
<dbReference type="PANTHER" id="PTHR12400">
    <property type="entry name" value="INOSITOL POLYPHOSPHATE KINASE"/>
    <property type="match status" value="1"/>
</dbReference>
<dbReference type="GO" id="GO:0000828">
    <property type="term" value="F:inositol hexakisphosphate kinase activity"/>
    <property type="evidence" value="ECO:0007669"/>
    <property type="project" value="TreeGrafter"/>
</dbReference>
<dbReference type="OrthoDB" id="2573163at2759"/>
<name>A0A5N5TJF4_9CRUS</name>
<evidence type="ECO:0000256" key="3">
    <source>
        <dbReference type="ARBA" id="ARBA00022777"/>
    </source>
</evidence>
<keyword evidence="3 4" id="KW-0418">Kinase</keyword>
<organism evidence="6 7">
    <name type="scientific">Armadillidium nasatum</name>
    <dbReference type="NCBI Taxonomy" id="96803"/>
    <lineage>
        <taxon>Eukaryota</taxon>
        <taxon>Metazoa</taxon>
        <taxon>Ecdysozoa</taxon>
        <taxon>Arthropoda</taxon>
        <taxon>Crustacea</taxon>
        <taxon>Multicrustacea</taxon>
        <taxon>Malacostraca</taxon>
        <taxon>Eumalacostraca</taxon>
        <taxon>Peracarida</taxon>
        <taxon>Isopoda</taxon>
        <taxon>Oniscidea</taxon>
        <taxon>Crinocheta</taxon>
        <taxon>Armadillidiidae</taxon>
        <taxon>Armadillidium</taxon>
    </lineage>
</organism>
<dbReference type="SUPFAM" id="SSF56104">
    <property type="entry name" value="SAICAR synthase-like"/>
    <property type="match status" value="1"/>
</dbReference>
<evidence type="ECO:0000256" key="1">
    <source>
        <dbReference type="ARBA" id="ARBA00007374"/>
    </source>
</evidence>
<sequence length="456" mass="51838">MTLGTMNNTPDQEDLIQLEPLVHQVGGHSSMFVLDDVTVCKPLIGREYQFYRTLPPEMKRYTPEFRGSLQVVLREDRNGISMAALPNEQTISLRNTQGPFKNGRRKLRRVSSSSLDYDSSSSNDELPSGPHNPSSSSSRLGSVTYTTDGEPKNPWLAQCHQNHLHKLKQKSDSSNVVECIMLENLTFKFRYPCVLDLKMGTRQYGDDAPDSKRMSQTMKAANTTTVSLGVRLAGMQVYNKEKKCFVCKNKYFGRQLSEDSFKQTLRQFLHNGRKFQVETTDDIILKLKELRSIISKLDSFRFFTSSLLILYDSVESPFKMPRTDKDFERDAANVDRENYLPNERVTIDVSEKVLASRDRESWISPSSTLALSPTSNSNSGTAIVESHSSFKKNRRKPRQPQKPRVDIRLIDFAHATHSGMGDTITYKGPDDGILLGLDSLIKIFEDIRQTYDCEKC</sequence>